<accession>Q2SAW5</accession>
<dbReference type="KEGG" id="hch:HCH_05550"/>
<organism evidence="1 2">
    <name type="scientific">Hahella chejuensis (strain KCTC 2396)</name>
    <dbReference type="NCBI Taxonomy" id="349521"/>
    <lineage>
        <taxon>Bacteria</taxon>
        <taxon>Pseudomonadati</taxon>
        <taxon>Pseudomonadota</taxon>
        <taxon>Gammaproteobacteria</taxon>
        <taxon>Oceanospirillales</taxon>
        <taxon>Hahellaceae</taxon>
        <taxon>Hahella</taxon>
    </lineage>
</organism>
<gene>
    <name evidence="1" type="ordered locus">HCH_05550</name>
</gene>
<name>Q2SAW5_HAHCH</name>
<evidence type="ECO:0000313" key="2">
    <source>
        <dbReference type="Proteomes" id="UP000000238"/>
    </source>
</evidence>
<sequence>MEEESADHRRHFLSLMSSLTRRSYRFGLPLVLRMHQQGTQLRWRDRFV</sequence>
<dbReference type="EMBL" id="CP000155">
    <property type="protein sequence ID" value="ABC32209.1"/>
    <property type="molecule type" value="Genomic_DNA"/>
</dbReference>
<reference evidence="1 2" key="1">
    <citation type="journal article" date="2005" name="Nucleic Acids Res.">
        <title>Genomic blueprint of Hahella chejuensis, a marine microbe producing an algicidal agent.</title>
        <authorList>
            <person name="Jeong H."/>
            <person name="Yim J.H."/>
            <person name="Lee C."/>
            <person name="Choi S.-H."/>
            <person name="Park Y.K."/>
            <person name="Yoon S.H."/>
            <person name="Hur C.-G."/>
            <person name="Kang H.-Y."/>
            <person name="Kim D."/>
            <person name="Lee H.H."/>
            <person name="Park K.H."/>
            <person name="Park S.-H."/>
            <person name="Park H.-S."/>
            <person name="Lee H.K."/>
            <person name="Oh T.K."/>
            <person name="Kim J.F."/>
        </authorList>
    </citation>
    <scope>NUCLEOTIDE SEQUENCE [LARGE SCALE GENOMIC DNA]</scope>
    <source>
        <strain evidence="1 2">KCTC 2396</strain>
    </source>
</reference>
<dbReference type="AlphaFoldDB" id="Q2SAW5"/>
<proteinExistence type="predicted"/>
<evidence type="ECO:0000313" key="1">
    <source>
        <dbReference type="EMBL" id="ABC32209.1"/>
    </source>
</evidence>
<keyword evidence="2" id="KW-1185">Reference proteome</keyword>
<dbReference type="HOGENOM" id="CLU_3153463_0_0_6"/>
<protein>
    <submittedName>
        <fullName evidence="1">Uncharacterized protein</fullName>
    </submittedName>
</protein>
<dbReference type="Proteomes" id="UP000000238">
    <property type="component" value="Chromosome"/>
</dbReference>